<keyword evidence="5" id="KW-1185">Reference proteome</keyword>
<feature type="domain" description="Peptidase M56" evidence="3">
    <location>
        <begin position="74"/>
        <end position="282"/>
    </location>
</feature>
<keyword evidence="2" id="KW-1133">Transmembrane helix</keyword>
<organism evidence="4 5">
    <name type="scientific">Flaviaesturariibacter amylovorans</name>
    <dbReference type="NCBI Taxonomy" id="1084520"/>
    <lineage>
        <taxon>Bacteria</taxon>
        <taxon>Pseudomonadati</taxon>
        <taxon>Bacteroidota</taxon>
        <taxon>Chitinophagia</taxon>
        <taxon>Chitinophagales</taxon>
        <taxon>Chitinophagaceae</taxon>
        <taxon>Flaviaestuariibacter</taxon>
    </lineage>
</organism>
<dbReference type="Proteomes" id="UP001501725">
    <property type="component" value="Unassembled WGS sequence"/>
</dbReference>
<keyword evidence="2" id="KW-0812">Transmembrane</keyword>
<evidence type="ECO:0000313" key="4">
    <source>
        <dbReference type="EMBL" id="GAA4331176.1"/>
    </source>
</evidence>
<dbReference type="EMBL" id="BAABGY010000007">
    <property type="protein sequence ID" value="GAA4331176.1"/>
    <property type="molecule type" value="Genomic_DNA"/>
</dbReference>
<proteinExistence type="predicted"/>
<protein>
    <recommendedName>
        <fullName evidence="3">Peptidase M56 domain-containing protein</fullName>
    </recommendedName>
</protein>
<feature type="transmembrane region" description="Helical" evidence="2">
    <location>
        <begin position="88"/>
        <end position="111"/>
    </location>
</feature>
<reference evidence="5" key="1">
    <citation type="journal article" date="2019" name="Int. J. Syst. Evol. Microbiol.">
        <title>The Global Catalogue of Microorganisms (GCM) 10K type strain sequencing project: providing services to taxonomists for standard genome sequencing and annotation.</title>
        <authorList>
            <consortium name="The Broad Institute Genomics Platform"/>
            <consortium name="The Broad Institute Genome Sequencing Center for Infectious Disease"/>
            <person name="Wu L."/>
            <person name="Ma J."/>
        </authorList>
    </citation>
    <scope>NUCLEOTIDE SEQUENCE [LARGE SCALE GENOMIC DNA]</scope>
    <source>
        <strain evidence="5">JCM 17919</strain>
    </source>
</reference>
<evidence type="ECO:0000256" key="1">
    <source>
        <dbReference type="SAM" id="MobiDB-lite"/>
    </source>
</evidence>
<dbReference type="PANTHER" id="PTHR34978">
    <property type="entry name" value="POSSIBLE SENSOR-TRANSDUCER PROTEIN BLAR"/>
    <property type="match status" value="1"/>
</dbReference>
<dbReference type="InterPro" id="IPR052173">
    <property type="entry name" value="Beta-lactam_resp_regulator"/>
</dbReference>
<evidence type="ECO:0000313" key="5">
    <source>
        <dbReference type="Proteomes" id="UP001501725"/>
    </source>
</evidence>
<keyword evidence="2" id="KW-0472">Membrane</keyword>
<feature type="transmembrane region" description="Helical" evidence="2">
    <location>
        <begin position="201"/>
        <end position="224"/>
    </location>
</feature>
<evidence type="ECO:0000259" key="3">
    <source>
        <dbReference type="Pfam" id="PF05569"/>
    </source>
</evidence>
<evidence type="ECO:0000256" key="2">
    <source>
        <dbReference type="SAM" id="Phobius"/>
    </source>
</evidence>
<dbReference type="Pfam" id="PF05569">
    <property type="entry name" value="Peptidase_M56"/>
    <property type="match status" value="1"/>
</dbReference>
<gene>
    <name evidence="4" type="ORF">GCM10023184_22760</name>
</gene>
<dbReference type="CDD" id="cd07341">
    <property type="entry name" value="M56_BlaR1_MecR1_like"/>
    <property type="match status" value="1"/>
</dbReference>
<dbReference type="InterPro" id="IPR008756">
    <property type="entry name" value="Peptidase_M56"/>
</dbReference>
<feature type="transmembrane region" description="Helical" evidence="2">
    <location>
        <begin position="297"/>
        <end position="315"/>
    </location>
</feature>
<feature type="transmembrane region" description="Helical" evidence="2">
    <location>
        <begin position="49"/>
        <end position="68"/>
    </location>
</feature>
<name>A0ABP8GWY6_9BACT</name>
<dbReference type="RefSeq" id="WP_345255836.1">
    <property type="nucleotide sequence ID" value="NZ_BAABGY010000007.1"/>
</dbReference>
<dbReference type="PANTHER" id="PTHR34978:SF3">
    <property type="entry name" value="SLR0241 PROTEIN"/>
    <property type="match status" value="1"/>
</dbReference>
<dbReference type="Gene3D" id="3.30.2010.10">
    <property type="entry name" value="Metalloproteases ('zincins'), catalytic domain"/>
    <property type="match status" value="1"/>
</dbReference>
<feature type="region of interest" description="Disordered" evidence="1">
    <location>
        <begin position="363"/>
        <end position="393"/>
    </location>
</feature>
<accession>A0ABP8GWY6</accession>
<comment type="caution">
    <text evidence="4">The sequence shown here is derived from an EMBL/GenBank/DDBJ whole genome shotgun (WGS) entry which is preliminary data.</text>
</comment>
<sequence length="557" mass="62394">MAWSQSIFLQALGWATLNSFWQLGLLWCAYQVTCYYGKPGSNRKYQMAVYGLLAGTAWFGYTFFSYYLNGQAAQSHWSLPSFGDQSVLPAILSAASITYLALLFLPAINVYRNWRYLQQIRYTGLQKAPVRYRSFVQKIAGHVGIRKSVQVYLSNIVTSPVTIGYLKPIILIPVAALNNLTVAQLEAVLLHELSHIRRYDYLVNLLVTAINVFLYFNPFVRLFIRAIEGERENCCDELVLQFEYDKMSYASALLELEKTNHKTAALAMSATHRNNLLSRIERIVGIQKKPRINAQHLLGAFAAFMLLLTLNSLIISTRSHLKGEQPFAGALQPYSFLADNGEYLPESTPVSQDLAAPMIASTTTATTPDSPIADAAPDCPAPSPEAAEAPAEAPSYQFVAFDEADATLSAEEKQEVKTTIGNARKMLQSQWLEVAKNIPDGMTRAELEIARQQYMAQVDQFNWQGMEQSLKSNHEEIDLEKLNKQLTREIALAKIDSVQSVYEQALAQIDRINLNKGRIAASPLPDGSVSDIKKVRADLERKIAELRELRNRNVIKL</sequence>